<accession>A0A3S3QWB7</accession>
<keyword evidence="2" id="KW-0949">S-adenosyl-L-methionine</keyword>
<organism evidence="7 8">
    <name type="scientific">Candidatus Electrothrix communis</name>
    <dbReference type="NCBI Taxonomy" id="1859133"/>
    <lineage>
        <taxon>Bacteria</taxon>
        <taxon>Pseudomonadati</taxon>
        <taxon>Thermodesulfobacteriota</taxon>
        <taxon>Desulfobulbia</taxon>
        <taxon>Desulfobulbales</taxon>
        <taxon>Desulfobulbaceae</taxon>
        <taxon>Candidatus Electrothrix</taxon>
    </lineage>
</organism>
<evidence type="ECO:0000313" key="8">
    <source>
        <dbReference type="Proteomes" id="UP000288086"/>
    </source>
</evidence>
<dbReference type="InterPro" id="IPR006638">
    <property type="entry name" value="Elp3/MiaA/NifB-like_rSAM"/>
</dbReference>
<name>A0A3S3QWB7_9BACT</name>
<evidence type="ECO:0000313" key="7">
    <source>
        <dbReference type="EMBL" id="RWX49417.1"/>
    </source>
</evidence>
<dbReference type="SFLD" id="SFLDG01082">
    <property type="entry name" value="B12-binding_domain_containing"/>
    <property type="match status" value="1"/>
</dbReference>
<proteinExistence type="predicted"/>
<evidence type="ECO:0000256" key="3">
    <source>
        <dbReference type="ARBA" id="ARBA00022723"/>
    </source>
</evidence>
<dbReference type="PANTHER" id="PTHR43409">
    <property type="entry name" value="ANAEROBIC MAGNESIUM-PROTOPORPHYRIN IX MONOMETHYL ESTER CYCLASE-RELATED"/>
    <property type="match status" value="1"/>
</dbReference>
<dbReference type="Gene3D" id="3.80.30.20">
    <property type="entry name" value="tm_1862 like domain"/>
    <property type="match status" value="1"/>
</dbReference>
<keyword evidence="3" id="KW-0479">Metal-binding</keyword>
<dbReference type="InterPro" id="IPR058240">
    <property type="entry name" value="rSAM_sf"/>
</dbReference>
<dbReference type="PROSITE" id="PS51918">
    <property type="entry name" value="RADICAL_SAM"/>
    <property type="match status" value="1"/>
</dbReference>
<keyword evidence="8" id="KW-1185">Reference proteome</keyword>
<comment type="cofactor">
    <cofactor evidence="1">
        <name>[4Fe-4S] cluster</name>
        <dbReference type="ChEBI" id="CHEBI:49883"/>
    </cofactor>
</comment>
<keyword evidence="5" id="KW-0411">Iron-sulfur</keyword>
<dbReference type="GO" id="GO:0051536">
    <property type="term" value="F:iron-sulfur cluster binding"/>
    <property type="evidence" value="ECO:0007669"/>
    <property type="project" value="UniProtKB-KW"/>
</dbReference>
<sequence>MFHLISINCRYSHSCLALFYVRNALEQQLPDQPLIFSQFTINDPYYGTLLRISGESAKTIFFSVYIWNHNVIRRLINDLARLRPNLSIILGGPQALALGELPEQCTLFLGEIEGAPKEFYQDLEKGCLQTLYRAEKPQTFPSPYRQEDFTGALQHRQLYYESSRGCPFSCSYCLSSGSNGVRHKPVDLVKEELTALIAADPMIIKLVDRTFNDHPERALTIWQFLINRAEQVRFHFEIAPDRFTEPMFDLLATVPCDQFQFEIGIQSCHPQTLAAVNRKMDIETTCRNIQRLLDLDTIHLHVDLILGLPFETEISFRDSFNQVFQIAP</sequence>
<dbReference type="AlphaFoldDB" id="A0A3S3QWB7"/>
<reference evidence="7 8" key="1">
    <citation type="submission" date="2017-01" db="EMBL/GenBank/DDBJ databases">
        <title>The cable genome- insights into the physiology and evolution of filamentous bacteria capable of sulfide oxidation via long distance electron transfer.</title>
        <authorList>
            <person name="Schreiber L."/>
            <person name="Bjerg J.T."/>
            <person name="Boggild A."/>
            <person name="Van De Vossenberg J."/>
            <person name="Meysman F."/>
            <person name="Nielsen L.P."/>
            <person name="Schramm A."/>
            <person name="Kjeldsen K.U."/>
        </authorList>
    </citation>
    <scope>NUCLEOTIDE SEQUENCE [LARGE SCALE GENOMIC DNA]</scope>
    <source>
        <strain evidence="7">A1</strain>
    </source>
</reference>
<dbReference type="GO" id="GO:0005829">
    <property type="term" value="C:cytosol"/>
    <property type="evidence" value="ECO:0007669"/>
    <property type="project" value="TreeGrafter"/>
</dbReference>
<dbReference type="Pfam" id="PF04055">
    <property type="entry name" value="Radical_SAM"/>
    <property type="match status" value="1"/>
</dbReference>
<evidence type="ECO:0000256" key="2">
    <source>
        <dbReference type="ARBA" id="ARBA00022691"/>
    </source>
</evidence>
<dbReference type="GO" id="GO:0046872">
    <property type="term" value="F:metal ion binding"/>
    <property type="evidence" value="ECO:0007669"/>
    <property type="project" value="UniProtKB-KW"/>
</dbReference>
<dbReference type="Proteomes" id="UP000288086">
    <property type="component" value="Unassembled WGS sequence"/>
</dbReference>
<dbReference type="InterPro" id="IPR023404">
    <property type="entry name" value="rSAM_horseshoe"/>
</dbReference>
<dbReference type="InterPro" id="IPR007197">
    <property type="entry name" value="rSAM"/>
</dbReference>
<evidence type="ECO:0000256" key="5">
    <source>
        <dbReference type="ARBA" id="ARBA00023014"/>
    </source>
</evidence>
<dbReference type="SUPFAM" id="SSF102114">
    <property type="entry name" value="Radical SAM enzymes"/>
    <property type="match status" value="1"/>
</dbReference>
<comment type="caution">
    <text evidence="7">The sequence shown here is derived from an EMBL/GenBank/DDBJ whole genome shotgun (WGS) entry which is preliminary data.</text>
</comment>
<dbReference type="InterPro" id="IPR051198">
    <property type="entry name" value="BchE-like"/>
</dbReference>
<dbReference type="SMART" id="SM00729">
    <property type="entry name" value="Elp3"/>
    <property type="match status" value="1"/>
</dbReference>
<feature type="domain" description="Radical SAM core" evidence="6">
    <location>
        <begin position="152"/>
        <end position="328"/>
    </location>
</feature>
<feature type="non-terminal residue" evidence="7">
    <location>
        <position position="328"/>
    </location>
</feature>
<evidence type="ECO:0000259" key="6">
    <source>
        <dbReference type="PROSITE" id="PS51918"/>
    </source>
</evidence>
<evidence type="ECO:0000256" key="1">
    <source>
        <dbReference type="ARBA" id="ARBA00001966"/>
    </source>
</evidence>
<protein>
    <submittedName>
        <fullName evidence="7">Radical SAM superfamily enzyme YgiQ, UPF0313 family</fullName>
    </submittedName>
</protein>
<dbReference type="GO" id="GO:0003824">
    <property type="term" value="F:catalytic activity"/>
    <property type="evidence" value="ECO:0007669"/>
    <property type="project" value="InterPro"/>
</dbReference>
<dbReference type="PANTHER" id="PTHR43409:SF16">
    <property type="entry name" value="SLR0320 PROTEIN"/>
    <property type="match status" value="1"/>
</dbReference>
<dbReference type="EMBL" id="MTKP01000054">
    <property type="protein sequence ID" value="RWX49417.1"/>
    <property type="molecule type" value="Genomic_DNA"/>
</dbReference>
<evidence type="ECO:0000256" key="4">
    <source>
        <dbReference type="ARBA" id="ARBA00023004"/>
    </source>
</evidence>
<keyword evidence="4" id="KW-0408">Iron</keyword>
<dbReference type="SFLD" id="SFLDS00029">
    <property type="entry name" value="Radical_SAM"/>
    <property type="match status" value="1"/>
</dbReference>
<gene>
    <name evidence="7" type="ORF">VT98_10545</name>
</gene>